<dbReference type="Proteomes" id="UP000532194">
    <property type="component" value="Unassembled WGS sequence"/>
</dbReference>
<dbReference type="EMBL" id="JAAIII010000002">
    <property type="protein sequence ID" value="NMM93487.1"/>
    <property type="molecule type" value="Genomic_DNA"/>
</dbReference>
<protein>
    <submittedName>
        <fullName evidence="1">Uncharacterized protein</fullName>
    </submittedName>
</protein>
<evidence type="ECO:0000313" key="1">
    <source>
        <dbReference type="EMBL" id="NMM93487.1"/>
    </source>
</evidence>
<dbReference type="AlphaFoldDB" id="A0A7Y0ENM4"/>
<comment type="caution">
    <text evidence="1">The sequence shown here is derived from an EMBL/GenBank/DDBJ whole genome shotgun (WGS) entry which is preliminary data.</text>
</comment>
<reference evidence="1 2" key="1">
    <citation type="submission" date="2020-02" db="EMBL/GenBank/DDBJ databases">
        <title>Characterization of phylogenetic diversity of novel bifidobacterial species isolated in Czech ZOOs.</title>
        <authorList>
            <person name="Lugli G.A."/>
            <person name="Vera N.B."/>
            <person name="Ventura M."/>
        </authorList>
    </citation>
    <scope>NUCLEOTIDE SEQUENCE [LARGE SCALE GENOMIC DNA]</scope>
    <source>
        <strain evidence="1 2">DSM 109957</strain>
    </source>
</reference>
<gene>
    <name evidence="1" type="ORF">G1C95_0672</name>
</gene>
<sequence length="89" mass="10121">MKDTSMAIIINDYQPKGTETVEVQFPGSKTRYEVKSSDGLTLGDLRRITAGDIDAFYDLFPEEARKELDKLHPQQLNDFIEAWTGNPKD</sequence>
<name>A0A7Y0ENM4_9BIFI</name>
<accession>A0A7Y0ENM4</accession>
<proteinExistence type="predicted"/>
<evidence type="ECO:0000313" key="2">
    <source>
        <dbReference type="Proteomes" id="UP000532194"/>
    </source>
</evidence>
<organism evidence="1 2">
    <name type="scientific">Bifidobacterium oedipodis</name>
    <dbReference type="NCBI Taxonomy" id="2675322"/>
    <lineage>
        <taxon>Bacteria</taxon>
        <taxon>Bacillati</taxon>
        <taxon>Actinomycetota</taxon>
        <taxon>Actinomycetes</taxon>
        <taxon>Bifidobacteriales</taxon>
        <taxon>Bifidobacteriaceae</taxon>
        <taxon>Bifidobacterium</taxon>
    </lineage>
</organism>
<keyword evidence="2" id="KW-1185">Reference proteome</keyword>